<reference evidence="2 3" key="1">
    <citation type="submission" date="2016-11" db="EMBL/GenBank/DDBJ databases">
        <title>Networking in microbes: conjugative elements and plasmids in the genus Alteromonas.</title>
        <authorList>
            <person name="Lopez-Perez M."/>
            <person name="Ramon-Marco N."/>
            <person name="Rodriguez-Valera F."/>
        </authorList>
    </citation>
    <scope>NUCLEOTIDE SEQUENCE [LARGE SCALE GENOMIC DNA]</scope>
    <source>
        <strain evidence="2 3">CP48</strain>
        <plasmid evidence="3">pamcp48-600</plasmid>
    </source>
</reference>
<evidence type="ECO:0000313" key="2">
    <source>
        <dbReference type="EMBL" id="APD91957.1"/>
    </source>
</evidence>
<dbReference type="AlphaFoldDB" id="A0AAC9JHD1"/>
<proteinExistence type="predicted"/>
<dbReference type="Proteomes" id="UP000182101">
    <property type="component" value="Plasmid pAMCP48-600"/>
</dbReference>
<organism evidence="2 3">
    <name type="scientific">Alteromonas mediterranea</name>
    <dbReference type="NCBI Taxonomy" id="314275"/>
    <lineage>
        <taxon>Bacteria</taxon>
        <taxon>Pseudomonadati</taxon>
        <taxon>Pseudomonadota</taxon>
        <taxon>Gammaproteobacteria</taxon>
        <taxon>Alteromonadales</taxon>
        <taxon>Alteromonadaceae</taxon>
        <taxon>Alteromonas/Salinimonas group</taxon>
        <taxon>Alteromonas</taxon>
    </lineage>
</organism>
<keyword evidence="1" id="KW-0732">Signal</keyword>
<geneLocation type="plasmid" evidence="3">
    <name>pamcp48-600</name>
</geneLocation>
<feature type="signal peptide" evidence="1">
    <location>
        <begin position="1"/>
        <end position="21"/>
    </location>
</feature>
<keyword evidence="2" id="KW-0614">Plasmid</keyword>
<feature type="chain" id="PRO_5041944014" description="PEP-CTERM sorting domain-containing protein" evidence="1">
    <location>
        <begin position="22"/>
        <end position="224"/>
    </location>
</feature>
<protein>
    <recommendedName>
        <fullName evidence="4">PEP-CTERM sorting domain-containing protein</fullName>
    </recommendedName>
</protein>
<gene>
    <name evidence="2" type="ORF">BM524_18730</name>
</gene>
<dbReference type="RefSeq" id="WP_071960567.1">
    <property type="nucleotide sequence ID" value="NZ_CP018025.1"/>
</dbReference>
<accession>A0AAC9JHD1</accession>
<evidence type="ECO:0008006" key="4">
    <source>
        <dbReference type="Google" id="ProtNLM"/>
    </source>
</evidence>
<name>A0AAC9JHD1_9ALTE</name>
<sequence>MHKLITSCALVIASASPYAQAEWVERDYSDFNTHHNEVVEIVYTNLNTHNFVKINFDLFILNSWDGTTSQPNDPTRGNDYWGLYIGDESGEISSTSYTFTNFGAFTSETNPDRSWDYYAAGDNYEGLNNMYGLRIFENYNDGFVFNHTGETLVLRFYDAGLYGTDESWIVDNLFIATSDASIALDAIGNLQDVPVSHVGLLSLTLLGASRLFRCKNPLLKMQNR</sequence>
<evidence type="ECO:0000256" key="1">
    <source>
        <dbReference type="SAM" id="SignalP"/>
    </source>
</evidence>
<dbReference type="EMBL" id="CP018025">
    <property type="protein sequence ID" value="APD91957.1"/>
    <property type="molecule type" value="Genomic_DNA"/>
</dbReference>
<evidence type="ECO:0000313" key="3">
    <source>
        <dbReference type="Proteomes" id="UP000182101"/>
    </source>
</evidence>